<dbReference type="PANTHER" id="PTHR35149:SF2">
    <property type="entry name" value="DUF262 DOMAIN-CONTAINING PROTEIN"/>
    <property type="match status" value="1"/>
</dbReference>
<dbReference type="Proteomes" id="UP000249518">
    <property type="component" value="Unassembled WGS sequence"/>
</dbReference>
<dbReference type="OrthoDB" id="9798761at2"/>
<sequence length="612" mass="72518">MSNTKNKIEASDKSINDLLKDQKFFIDYFQREYRWQEKHMIALIEDLTNAFLKSYNKGDKRSDVANYQSYYLGPVVFSVADGKNSIIDGQQRITSITLFLIYLNHLQKNNQTQVNIENLVFSEKYGEKSFNMTDDDRQQVLKGLFEDGIYELKENEDETVINIVNRYNDIDHCFPEDITDEALPYFIDWFIGNVILVKITAYSDENAYTIFETMNDRGMNLTATEMLKGYVLSRINNSKERSSLNEMWKNHIKSLHDLDENADLDFFKAWFRAKFAISVRPRKVDSENQDYEQIGTRLHEWFKNNHEEKFNLKTSDDFKVFFEKEFDYMVKAHLYIWEKSTKFDNTYPHLFYANYWGIASSLSDALLLAPLKSTDSMDIMKKKIDAVARFIETYTVRRSVNFMKFGASSIQYTFFNITKNIRDLDLENLNDVLTNEINQMEQTFDGIKNFRLHQQNYSFVKHLLCRITSFVDESVGRGITYQSYQEPIGKKFEVEHLWSNHFHKHKDEFEQEWEFVEVRNSIGGLILLPNGTNQSFNSDDYIDKLPHYLKENTFAQTLHPDFYIKNPNFRNSILANIPFKAHIELRKQNIEQRVEVVKLLCEQIWSTDYYKI</sequence>
<organism evidence="2 3">
    <name type="scientific">Flavobacterium lacus</name>
    <dbReference type="NCBI Taxonomy" id="1353778"/>
    <lineage>
        <taxon>Bacteria</taxon>
        <taxon>Pseudomonadati</taxon>
        <taxon>Bacteroidota</taxon>
        <taxon>Flavobacteriia</taxon>
        <taxon>Flavobacteriales</taxon>
        <taxon>Flavobacteriaceae</taxon>
        <taxon>Flavobacterium</taxon>
    </lineage>
</organism>
<gene>
    <name evidence="2" type="ORF">B0I10_1198</name>
</gene>
<dbReference type="PANTHER" id="PTHR35149">
    <property type="entry name" value="SLL5132 PROTEIN"/>
    <property type="match status" value="1"/>
</dbReference>
<dbReference type="RefSeq" id="WP_112087319.1">
    <property type="nucleotide sequence ID" value="NZ_QLSV01000019.1"/>
</dbReference>
<feature type="domain" description="GmrSD restriction endonucleases N-terminal" evidence="1">
    <location>
        <begin position="15"/>
        <end position="231"/>
    </location>
</feature>
<name>A0A328WUD0_9FLAO</name>
<reference evidence="2 3" key="1">
    <citation type="submission" date="2018-06" db="EMBL/GenBank/DDBJ databases">
        <title>Genomic Encyclopedia of Type Strains, Phase III (KMG-III): the genomes of soil and plant-associated and newly described type strains.</title>
        <authorList>
            <person name="Whitman W."/>
        </authorList>
    </citation>
    <scope>NUCLEOTIDE SEQUENCE [LARGE SCALE GENOMIC DNA]</scope>
    <source>
        <strain evidence="2 3">CGMCC 1.12504</strain>
    </source>
</reference>
<dbReference type="AlphaFoldDB" id="A0A328WUD0"/>
<keyword evidence="3" id="KW-1185">Reference proteome</keyword>
<dbReference type="EMBL" id="QLSV01000019">
    <property type="protein sequence ID" value="RAR46449.1"/>
    <property type="molecule type" value="Genomic_DNA"/>
</dbReference>
<evidence type="ECO:0000259" key="1">
    <source>
        <dbReference type="Pfam" id="PF03235"/>
    </source>
</evidence>
<accession>A0A328WUD0</accession>
<dbReference type="Pfam" id="PF03235">
    <property type="entry name" value="GmrSD_N"/>
    <property type="match status" value="1"/>
</dbReference>
<dbReference type="InterPro" id="IPR004919">
    <property type="entry name" value="GmrSD_N"/>
</dbReference>
<evidence type="ECO:0000313" key="3">
    <source>
        <dbReference type="Proteomes" id="UP000249518"/>
    </source>
</evidence>
<protein>
    <submittedName>
        <fullName evidence="2">Uncharacterized protein with ParB-like and HNH nuclease domain</fullName>
    </submittedName>
</protein>
<comment type="caution">
    <text evidence="2">The sequence shown here is derived from an EMBL/GenBank/DDBJ whole genome shotgun (WGS) entry which is preliminary data.</text>
</comment>
<proteinExistence type="predicted"/>
<evidence type="ECO:0000313" key="2">
    <source>
        <dbReference type="EMBL" id="RAR46449.1"/>
    </source>
</evidence>